<name>N1PMJ7_DOTSN</name>
<dbReference type="AlphaFoldDB" id="N1PMJ7"/>
<accession>N1PMJ7</accession>
<dbReference type="EMBL" id="KB446541">
    <property type="protein sequence ID" value="EME42686.1"/>
    <property type="molecule type" value="Genomic_DNA"/>
</dbReference>
<dbReference type="OrthoDB" id="2013972at2759"/>
<dbReference type="Proteomes" id="UP000016933">
    <property type="component" value="Unassembled WGS sequence"/>
</dbReference>
<dbReference type="HOGENOM" id="CLU_1796437_0_0_1"/>
<protein>
    <submittedName>
        <fullName evidence="1">Uncharacterized protein</fullName>
    </submittedName>
</protein>
<evidence type="ECO:0000313" key="2">
    <source>
        <dbReference type="Proteomes" id="UP000016933"/>
    </source>
</evidence>
<keyword evidence="2" id="KW-1185">Reference proteome</keyword>
<organism evidence="1 2">
    <name type="scientific">Dothistroma septosporum (strain NZE10 / CBS 128990)</name>
    <name type="common">Red band needle blight fungus</name>
    <name type="synonym">Mycosphaerella pini</name>
    <dbReference type="NCBI Taxonomy" id="675120"/>
    <lineage>
        <taxon>Eukaryota</taxon>
        <taxon>Fungi</taxon>
        <taxon>Dikarya</taxon>
        <taxon>Ascomycota</taxon>
        <taxon>Pezizomycotina</taxon>
        <taxon>Dothideomycetes</taxon>
        <taxon>Dothideomycetidae</taxon>
        <taxon>Mycosphaerellales</taxon>
        <taxon>Mycosphaerellaceae</taxon>
        <taxon>Dothistroma</taxon>
    </lineage>
</organism>
<gene>
    <name evidence="1" type="ORF">DOTSEDRAFT_26243</name>
</gene>
<proteinExistence type="predicted"/>
<reference evidence="2" key="1">
    <citation type="journal article" date="2012" name="PLoS Genet.">
        <title>The genomes of the fungal plant pathogens Cladosporium fulvum and Dothistroma septosporum reveal adaptation to different hosts and lifestyles but also signatures of common ancestry.</title>
        <authorList>
            <person name="de Wit P.J.G.M."/>
            <person name="van der Burgt A."/>
            <person name="Oekmen B."/>
            <person name="Stergiopoulos I."/>
            <person name="Abd-Elsalam K.A."/>
            <person name="Aerts A.L."/>
            <person name="Bahkali A.H."/>
            <person name="Beenen H.G."/>
            <person name="Chettri P."/>
            <person name="Cox M.P."/>
            <person name="Datema E."/>
            <person name="de Vries R.P."/>
            <person name="Dhillon B."/>
            <person name="Ganley A.R."/>
            <person name="Griffiths S.A."/>
            <person name="Guo Y."/>
            <person name="Hamelin R.C."/>
            <person name="Henrissat B."/>
            <person name="Kabir M.S."/>
            <person name="Jashni M.K."/>
            <person name="Kema G."/>
            <person name="Klaubauf S."/>
            <person name="Lapidus A."/>
            <person name="Levasseur A."/>
            <person name="Lindquist E."/>
            <person name="Mehrabi R."/>
            <person name="Ohm R.A."/>
            <person name="Owen T.J."/>
            <person name="Salamov A."/>
            <person name="Schwelm A."/>
            <person name="Schijlen E."/>
            <person name="Sun H."/>
            <person name="van den Burg H.A."/>
            <person name="van Ham R.C.H.J."/>
            <person name="Zhang S."/>
            <person name="Goodwin S.B."/>
            <person name="Grigoriev I.V."/>
            <person name="Collemare J."/>
            <person name="Bradshaw R.E."/>
        </authorList>
    </citation>
    <scope>NUCLEOTIDE SEQUENCE [LARGE SCALE GENOMIC DNA]</scope>
    <source>
        <strain evidence="2">NZE10 / CBS 128990</strain>
    </source>
</reference>
<sequence>MTTTEMQSTTNTNSGQAVQQPQFSNLFTSFFSIYRTNLKDSATESLLSARASLLESKDFSAADKIEDAILASHNHKAIDRANIGSDKPFPSSNSHACREVMQARDILARAGDEKGVESVDEIMEKVFNRACLGSTMLGREWTSA</sequence>
<reference evidence="1 2" key="2">
    <citation type="journal article" date="2012" name="PLoS Pathog.">
        <title>Diverse lifestyles and strategies of plant pathogenesis encoded in the genomes of eighteen Dothideomycetes fungi.</title>
        <authorList>
            <person name="Ohm R.A."/>
            <person name="Feau N."/>
            <person name="Henrissat B."/>
            <person name="Schoch C.L."/>
            <person name="Horwitz B.A."/>
            <person name="Barry K.W."/>
            <person name="Condon B.J."/>
            <person name="Copeland A.C."/>
            <person name="Dhillon B."/>
            <person name="Glaser F."/>
            <person name="Hesse C.N."/>
            <person name="Kosti I."/>
            <person name="LaButti K."/>
            <person name="Lindquist E.A."/>
            <person name="Lucas S."/>
            <person name="Salamov A.A."/>
            <person name="Bradshaw R.E."/>
            <person name="Ciuffetti L."/>
            <person name="Hamelin R.C."/>
            <person name="Kema G.H.J."/>
            <person name="Lawrence C."/>
            <person name="Scott J.A."/>
            <person name="Spatafora J.W."/>
            <person name="Turgeon B.G."/>
            <person name="de Wit P.J.G.M."/>
            <person name="Zhong S."/>
            <person name="Goodwin S.B."/>
            <person name="Grigoriev I.V."/>
        </authorList>
    </citation>
    <scope>NUCLEOTIDE SEQUENCE [LARGE SCALE GENOMIC DNA]</scope>
    <source>
        <strain evidence="2">NZE10 / CBS 128990</strain>
    </source>
</reference>
<evidence type="ECO:0000313" key="1">
    <source>
        <dbReference type="EMBL" id="EME42686.1"/>
    </source>
</evidence>